<organism evidence="2 3">
    <name type="scientific">Rossellomorea oryzaecorticis</name>
    <dbReference type="NCBI Taxonomy" id="1396505"/>
    <lineage>
        <taxon>Bacteria</taxon>
        <taxon>Bacillati</taxon>
        <taxon>Bacillota</taxon>
        <taxon>Bacilli</taxon>
        <taxon>Bacillales</taxon>
        <taxon>Bacillaceae</taxon>
        <taxon>Rossellomorea</taxon>
    </lineage>
</organism>
<reference evidence="2 3" key="1">
    <citation type="submission" date="2024-04" db="EMBL/GenBank/DDBJ databases">
        <title>Bacillus oryzaecorticis sp. nov., a moderately halophilic bacterium isolated from rice husks.</title>
        <authorList>
            <person name="Zhu H.-S."/>
        </authorList>
    </citation>
    <scope>NUCLEOTIDE SEQUENCE [LARGE SCALE GENOMIC DNA]</scope>
    <source>
        <strain evidence="2 3">ZC255</strain>
    </source>
</reference>
<accession>A0ABU9K549</accession>
<keyword evidence="3" id="KW-1185">Reference proteome</keyword>
<evidence type="ECO:0000259" key="1">
    <source>
        <dbReference type="PROSITE" id="PS50801"/>
    </source>
</evidence>
<dbReference type="Proteomes" id="UP001389717">
    <property type="component" value="Unassembled WGS sequence"/>
</dbReference>
<gene>
    <name evidence="2" type="ORF">AAEO50_01275</name>
</gene>
<sequence>MNLSVKHEMCFFYQPSFGKDALINMGHTHLYTNSLKINAASHSGTLQVALAGHLGSTTIGKLDDFLLKYRSRFKHYENISFDISQLEFINQYGVAALIDLVYVLKHEGLRVSFNRAGNRADKVLSEAGFHEWVAY</sequence>
<dbReference type="InterPro" id="IPR036513">
    <property type="entry name" value="STAS_dom_sf"/>
</dbReference>
<protein>
    <recommendedName>
        <fullName evidence="1">STAS domain-containing protein</fullName>
    </recommendedName>
</protein>
<comment type="caution">
    <text evidence="2">The sequence shown here is derived from an EMBL/GenBank/DDBJ whole genome shotgun (WGS) entry which is preliminary data.</text>
</comment>
<name>A0ABU9K549_9BACI</name>
<evidence type="ECO:0000313" key="2">
    <source>
        <dbReference type="EMBL" id="MEL3970896.1"/>
    </source>
</evidence>
<dbReference type="RefSeq" id="WP_341979569.1">
    <property type="nucleotide sequence ID" value="NZ_JBBYAF010000002.1"/>
</dbReference>
<dbReference type="SUPFAM" id="SSF52091">
    <property type="entry name" value="SpoIIaa-like"/>
    <property type="match status" value="1"/>
</dbReference>
<proteinExistence type="predicted"/>
<dbReference type="Gene3D" id="3.30.750.24">
    <property type="entry name" value="STAS domain"/>
    <property type="match status" value="1"/>
</dbReference>
<dbReference type="InterPro" id="IPR002645">
    <property type="entry name" value="STAS_dom"/>
</dbReference>
<dbReference type="PROSITE" id="PS50801">
    <property type="entry name" value="STAS"/>
    <property type="match status" value="1"/>
</dbReference>
<evidence type="ECO:0000313" key="3">
    <source>
        <dbReference type="Proteomes" id="UP001389717"/>
    </source>
</evidence>
<dbReference type="EMBL" id="JBBYAF010000002">
    <property type="protein sequence ID" value="MEL3970896.1"/>
    <property type="molecule type" value="Genomic_DNA"/>
</dbReference>
<feature type="domain" description="STAS" evidence="1">
    <location>
        <begin position="35"/>
        <end position="135"/>
    </location>
</feature>